<proteinExistence type="predicted"/>
<reference evidence="3 4" key="1">
    <citation type="submission" date="2022-10" db="EMBL/GenBank/DDBJ databases">
        <title>Luteolibacter flavescens strain MCCC 1K03193, whole genome shotgun sequencing project.</title>
        <authorList>
            <person name="Zhao G."/>
            <person name="Shen L."/>
        </authorList>
    </citation>
    <scope>NUCLEOTIDE SEQUENCE [LARGE SCALE GENOMIC DNA]</scope>
    <source>
        <strain evidence="3 4">MCCC 1K03193</strain>
    </source>
</reference>
<comment type="caution">
    <text evidence="3">The sequence shown here is derived from an EMBL/GenBank/DDBJ whole genome shotgun (WGS) entry which is preliminary data.</text>
</comment>
<sequence>MGKGSWMLGIGLLLAGRLHAEPVAVTLDPTVSQGKWEGWGASLCWWAAVFGDRTDLADAMFTTREVRVEGEALPGLGLTIARYNAGACAWRKIGEQEMQKSKIILPYRQMQGFWLDDRSSDPASESWDWSVDAKQRNMLKLAKERGATHFELFSNSPMWWMTRNDNPSGGPKPSDDNLSPEHERNFAIYLAAVARKAKDDWGITFTTVSPFNEPVSDWWFADCKQEGCHVSPGQQARVLPMVREELDKRGLEDLPIAASEETYYDHAIRTWESFDEKTRDLIGQVNVHGYQEAKGDRAKLHQVAHLEGGKRLWNSEYGDGDPTGLNMAHNLHRDLKDLKPTSWSYWQPIDGGGWGLIPADMQRGRLRRPNPKWHVLAQYTRHIRPGATILTTGDESVIAALDEKERRVTVICLNDGETGREWRIDLSKLGARGQPIITGWQTEPMGKSRYQTTGKVSVEGGHFTMSLPKKSVQTVVIEGLER</sequence>
<protein>
    <recommendedName>
        <fullName evidence="2">Endo-beta-1,6-galactanase-like domain-containing protein</fullName>
    </recommendedName>
</protein>
<feature type="signal peptide" evidence="1">
    <location>
        <begin position="1"/>
        <end position="20"/>
    </location>
</feature>
<dbReference type="Pfam" id="PF14587">
    <property type="entry name" value="Glyco_hydr_30_2"/>
    <property type="match status" value="1"/>
</dbReference>
<feature type="domain" description="Endo-beta-1,6-galactanase-like" evidence="2">
    <location>
        <begin position="24"/>
        <end position="252"/>
    </location>
</feature>
<gene>
    <name evidence="3" type="ORF">OKA04_19195</name>
</gene>
<keyword evidence="1" id="KW-0732">Signal</keyword>
<dbReference type="InterPro" id="IPR039514">
    <property type="entry name" value="6GAL-like"/>
</dbReference>
<evidence type="ECO:0000256" key="1">
    <source>
        <dbReference type="SAM" id="SignalP"/>
    </source>
</evidence>
<dbReference type="InterPro" id="IPR017853">
    <property type="entry name" value="GH"/>
</dbReference>
<accession>A0ABT3FUA0</accession>
<evidence type="ECO:0000259" key="2">
    <source>
        <dbReference type="Pfam" id="PF14587"/>
    </source>
</evidence>
<dbReference type="SUPFAM" id="SSF51445">
    <property type="entry name" value="(Trans)glycosidases"/>
    <property type="match status" value="1"/>
</dbReference>
<keyword evidence="4" id="KW-1185">Reference proteome</keyword>
<dbReference type="EMBL" id="JAPDDS010000012">
    <property type="protein sequence ID" value="MCW1886874.1"/>
    <property type="molecule type" value="Genomic_DNA"/>
</dbReference>
<dbReference type="PANTHER" id="PTHR42767:SF1">
    <property type="entry name" value="ENDO-BETA-1,6-GALACTANASE-LIKE DOMAIN-CONTAINING PROTEIN"/>
    <property type="match status" value="1"/>
</dbReference>
<dbReference type="Gene3D" id="2.60.40.1180">
    <property type="entry name" value="Golgi alpha-mannosidase II"/>
    <property type="match status" value="1"/>
</dbReference>
<evidence type="ECO:0000313" key="3">
    <source>
        <dbReference type="EMBL" id="MCW1886874.1"/>
    </source>
</evidence>
<dbReference type="Proteomes" id="UP001207930">
    <property type="component" value="Unassembled WGS sequence"/>
</dbReference>
<name>A0ABT3FUA0_9BACT</name>
<dbReference type="InterPro" id="IPR013780">
    <property type="entry name" value="Glyco_hydro_b"/>
</dbReference>
<organism evidence="3 4">
    <name type="scientific">Luteolibacter flavescens</name>
    <dbReference type="NCBI Taxonomy" id="1859460"/>
    <lineage>
        <taxon>Bacteria</taxon>
        <taxon>Pseudomonadati</taxon>
        <taxon>Verrucomicrobiota</taxon>
        <taxon>Verrucomicrobiia</taxon>
        <taxon>Verrucomicrobiales</taxon>
        <taxon>Verrucomicrobiaceae</taxon>
        <taxon>Luteolibacter</taxon>
    </lineage>
</organism>
<feature type="chain" id="PRO_5045839587" description="Endo-beta-1,6-galactanase-like domain-containing protein" evidence="1">
    <location>
        <begin position="21"/>
        <end position="482"/>
    </location>
</feature>
<dbReference type="RefSeq" id="WP_264502827.1">
    <property type="nucleotide sequence ID" value="NZ_JAPDDS010000012.1"/>
</dbReference>
<dbReference type="PANTHER" id="PTHR42767">
    <property type="entry name" value="ENDO-BETA-1,6-GALACTANASE"/>
    <property type="match status" value="1"/>
</dbReference>
<dbReference type="Gene3D" id="3.20.20.80">
    <property type="entry name" value="Glycosidases"/>
    <property type="match status" value="1"/>
</dbReference>
<dbReference type="InterPro" id="IPR039743">
    <property type="entry name" value="6GAL/EXGAL"/>
</dbReference>
<evidence type="ECO:0000313" key="4">
    <source>
        <dbReference type="Proteomes" id="UP001207930"/>
    </source>
</evidence>